<reference evidence="1 2" key="1">
    <citation type="submission" date="2021-02" db="EMBL/GenBank/DDBJ databases">
        <authorList>
            <person name="Han P."/>
        </authorList>
    </citation>
    <scope>NUCLEOTIDE SEQUENCE [LARGE SCALE GENOMIC DNA]</scope>
    <source>
        <strain evidence="1">Candidatus Nitrospira sp. ZN2</strain>
    </source>
</reference>
<evidence type="ECO:0000313" key="1">
    <source>
        <dbReference type="EMBL" id="CAE6737963.1"/>
    </source>
</evidence>
<comment type="caution">
    <text evidence="1">The sequence shown here is derived from an EMBL/GenBank/DDBJ whole genome shotgun (WGS) entry which is preliminary data.</text>
</comment>
<dbReference type="Proteomes" id="UP000675880">
    <property type="component" value="Unassembled WGS sequence"/>
</dbReference>
<evidence type="ECO:0008006" key="3">
    <source>
        <dbReference type="Google" id="ProtNLM"/>
    </source>
</evidence>
<protein>
    <recommendedName>
        <fullName evidence="3">Type IV pilus assembly protein PilP</fullName>
    </recommendedName>
</protein>
<dbReference type="EMBL" id="CAJNBJ010000004">
    <property type="protein sequence ID" value="CAE6737963.1"/>
    <property type="molecule type" value="Genomic_DNA"/>
</dbReference>
<proteinExistence type="predicted"/>
<dbReference type="Gene3D" id="2.30.30.830">
    <property type="match status" value="1"/>
</dbReference>
<accession>A0ABM8R7W7</accession>
<dbReference type="InterPro" id="IPR007446">
    <property type="entry name" value="PilP"/>
</dbReference>
<organism evidence="1 2">
    <name type="scientific">Nitrospira defluvii</name>
    <dbReference type="NCBI Taxonomy" id="330214"/>
    <lineage>
        <taxon>Bacteria</taxon>
        <taxon>Pseudomonadati</taxon>
        <taxon>Nitrospirota</taxon>
        <taxon>Nitrospiria</taxon>
        <taxon>Nitrospirales</taxon>
        <taxon>Nitrospiraceae</taxon>
        <taxon>Nitrospira</taxon>
    </lineage>
</organism>
<keyword evidence="2" id="KW-1185">Reference proteome</keyword>
<evidence type="ECO:0000313" key="2">
    <source>
        <dbReference type="Proteomes" id="UP000675880"/>
    </source>
</evidence>
<name>A0ABM8R7W7_9BACT</name>
<gene>
    <name evidence="1" type="ORF">NSPZN2_120022</name>
</gene>
<sequence>MPNAGGRIVNTRVWWNQWIRPVSIGAVVATLVGSSLPVESKTLPHLRQVASMRPADSLKVMPLPEAQKPAPTVDLPAPRAEAAVAQPGDSLSMEFSGTSYDPSGRRDPFLPMIQLGQQAEQDASLPPLQRVGLTELSLIGVLWGNYGYTAMVQTPDGKGYSIRRGTRIGPNNGVVSSITERGIIVQERFTDVYGNKQEREYVKLLHPKEGTE</sequence>
<dbReference type="Pfam" id="PF04351">
    <property type="entry name" value="PilP"/>
    <property type="match status" value="1"/>
</dbReference>